<gene>
    <name evidence="3" type="ORF">TL08_05790</name>
</gene>
<organism evidence="3 4">
    <name type="scientific">Actinoalloteichus hymeniacidonis</name>
    <dbReference type="NCBI Taxonomy" id="340345"/>
    <lineage>
        <taxon>Bacteria</taxon>
        <taxon>Bacillati</taxon>
        <taxon>Actinomycetota</taxon>
        <taxon>Actinomycetes</taxon>
        <taxon>Pseudonocardiales</taxon>
        <taxon>Pseudonocardiaceae</taxon>
        <taxon>Actinoalloteichus</taxon>
    </lineage>
</organism>
<dbReference type="AlphaFoldDB" id="A0AAC9HMP9"/>
<feature type="region of interest" description="Disordered" evidence="1">
    <location>
        <begin position="39"/>
        <end position="71"/>
    </location>
</feature>
<reference evidence="4" key="1">
    <citation type="submission" date="2016-03" db="EMBL/GenBank/DDBJ databases">
        <title>Complete genome sequence of the type strain Actinoalloteichus hymeniacidonis DSM 45092.</title>
        <authorList>
            <person name="Schaffert L."/>
            <person name="Albersmeier A."/>
            <person name="Winkler A."/>
            <person name="Kalinowski J."/>
            <person name="Zotchev S."/>
            <person name="Ruckert C."/>
        </authorList>
    </citation>
    <scope>NUCLEOTIDE SEQUENCE [LARGE SCALE GENOMIC DNA]</scope>
    <source>
        <strain evidence="4">HPA177(T) (DSM 45092(T))</strain>
    </source>
</reference>
<feature type="compositionally biased region" description="Low complexity" evidence="1">
    <location>
        <begin position="52"/>
        <end position="71"/>
    </location>
</feature>
<dbReference type="KEGG" id="ahm:TL08_05790"/>
<keyword evidence="4" id="KW-1185">Reference proteome</keyword>
<accession>A0AAC9HMP9</accession>
<name>A0AAC9HMP9_9PSEU</name>
<sequence>MPIDGFVGTALGGLALMVFGAVLIWISLGSPVAALSARSASDGQGGRVNSGATSARRAPRTAPSPVESPQRAARAARQRLDDALLAIALLDTVPLDSRHIDAYAPDPSPHDEYAYDPIRFDSGAADALLLRDSLDADPEEDDFYCVAAIVARCASESSPQCSPEVDRQRSATPTAQCSAPLDPLPTDGIRSTRPAGYVTAFAGSLTTHARSAA</sequence>
<evidence type="ECO:0000313" key="3">
    <source>
        <dbReference type="EMBL" id="AOS61983.1"/>
    </source>
</evidence>
<dbReference type="RefSeq" id="WP_069847137.1">
    <property type="nucleotide sequence ID" value="NZ_CP014859.1"/>
</dbReference>
<keyword evidence="2" id="KW-0812">Transmembrane</keyword>
<keyword evidence="2" id="KW-1133">Transmembrane helix</keyword>
<keyword evidence="2" id="KW-0472">Membrane</keyword>
<protein>
    <submittedName>
        <fullName evidence="3">Uncharacterized protein</fullName>
    </submittedName>
</protein>
<evidence type="ECO:0000256" key="1">
    <source>
        <dbReference type="SAM" id="MobiDB-lite"/>
    </source>
</evidence>
<dbReference type="EMBL" id="CP014859">
    <property type="protein sequence ID" value="AOS61983.1"/>
    <property type="molecule type" value="Genomic_DNA"/>
</dbReference>
<feature type="transmembrane region" description="Helical" evidence="2">
    <location>
        <begin position="6"/>
        <end position="28"/>
    </location>
</feature>
<dbReference type="Proteomes" id="UP000095210">
    <property type="component" value="Chromosome"/>
</dbReference>
<evidence type="ECO:0000256" key="2">
    <source>
        <dbReference type="SAM" id="Phobius"/>
    </source>
</evidence>
<proteinExistence type="predicted"/>
<evidence type="ECO:0000313" key="4">
    <source>
        <dbReference type="Proteomes" id="UP000095210"/>
    </source>
</evidence>
<feature type="region of interest" description="Disordered" evidence="1">
    <location>
        <begin position="157"/>
        <end position="190"/>
    </location>
</feature>